<keyword evidence="8" id="KW-1185">Reference proteome</keyword>
<protein>
    <submittedName>
        <fullName evidence="7">Fibronectin type III domain-containing protein</fullName>
    </submittedName>
</protein>
<keyword evidence="5" id="KW-0812">Transmembrane</keyword>
<feature type="domain" description="Fibronectin type-III" evidence="6">
    <location>
        <begin position="296"/>
        <end position="393"/>
    </location>
</feature>
<dbReference type="PROSITE" id="PS50853">
    <property type="entry name" value="FN3"/>
    <property type="match status" value="2"/>
</dbReference>
<organism evidence="7 8">
    <name type="scientific">Pseudonocardia charpentierae</name>
    <dbReference type="NCBI Taxonomy" id="3075545"/>
    <lineage>
        <taxon>Bacteria</taxon>
        <taxon>Bacillati</taxon>
        <taxon>Actinomycetota</taxon>
        <taxon>Actinomycetes</taxon>
        <taxon>Pseudonocardiales</taxon>
        <taxon>Pseudonocardiaceae</taxon>
        <taxon>Pseudonocardia</taxon>
    </lineage>
</organism>
<keyword evidence="3" id="KW-0119">Carbohydrate metabolism</keyword>
<evidence type="ECO:0000259" key="6">
    <source>
        <dbReference type="PROSITE" id="PS50853"/>
    </source>
</evidence>
<dbReference type="PANTHER" id="PTHR13817:SF103">
    <property type="entry name" value="ROUNDABOUT GUIDANCE RECEPTOR 3"/>
    <property type="match status" value="1"/>
</dbReference>
<dbReference type="SUPFAM" id="SSF49265">
    <property type="entry name" value="Fibronectin type III"/>
    <property type="match status" value="2"/>
</dbReference>
<dbReference type="Proteomes" id="UP001183202">
    <property type="component" value="Unassembled WGS sequence"/>
</dbReference>
<dbReference type="InterPro" id="IPR050964">
    <property type="entry name" value="Striated_Muscle_Regulatory"/>
</dbReference>
<keyword evidence="2" id="KW-0378">Hydrolase</keyword>
<dbReference type="EMBL" id="JAVREJ010000010">
    <property type="protein sequence ID" value="MDT0350951.1"/>
    <property type="molecule type" value="Genomic_DNA"/>
</dbReference>
<name>A0ABU2NAI3_9PSEU</name>
<dbReference type="InterPro" id="IPR013783">
    <property type="entry name" value="Ig-like_fold"/>
</dbReference>
<evidence type="ECO:0000256" key="1">
    <source>
        <dbReference type="ARBA" id="ARBA00022737"/>
    </source>
</evidence>
<dbReference type="Gene3D" id="2.60.40.10">
    <property type="entry name" value="Immunoglobulins"/>
    <property type="match status" value="2"/>
</dbReference>
<keyword evidence="2" id="KW-0326">Glycosidase</keyword>
<dbReference type="RefSeq" id="WP_311557019.1">
    <property type="nucleotide sequence ID" value="NZ_JAVREJ010000010.1"/>
</dbReference>
<dbReference type="InterPro" id="IPR003961">
    <property type="entry name" value="FN3_dom"/>
</dbReference>
<keyword evidence="3" id="KW-0624">Polysaccharide degradation</keyword>
<proteinExistence type="predicted"/>
<dbReference type="SMART" id="SM00060">
    <property type="entry name" value="FN3"/>
    <property type="match status" value="2"/>
</dbReference>
<dbReference type="InterPro" id="IPR036116">
    <property type="entry name" value="FN3_sf"/>
</dbReference>
<evidence type="ECO:0000256" key="2">
    <source>
        <dbReference type="ARBA" id="ARBA00023295"/>
    </source>
</evidence>
<evidence type="ECO:0000313" key="8">
    <source>
        <dbReference type="Proteomes" id="UP001183202"/>
    </source>
</evidence>
<keyword evidence="5" id="KW-0472">Membrane</keyword>
<feature type="domain" description="Fibronectin type-III" evidence="6">
    <location>
        <begin position="495"/>
        <end position="580"/>
    </location>
</feature>
<gene>
    <name evidence="7" type="ORF">RM445_15575</name>
</gene>
<dbReference type="PANTHER" id="PTHR13817">
    <property type="entry name" value="TITIN"/>
    <property type="match status" value="1"/>
</dbReference>
<dbReference type="Pfam" id="PF00041">
    <property type="entry name" value="fn3"/>
    <property type="match status" value="2"/>
</dbReference>
<comment type="caution">
    <text evidence="7">The sequence shown here is derived from an EMBL/GenBank/DDBJ whole genome shotgun (WGS) entry which is preliminary data.</text>
</comment>
<dbReference type="CDD" id="cd00063">
    <property type="entry name" value="FN3"/>
    <property type="match status" value="2"/>
</dbReference>
<evidence type="ECO:0000256" key="3">
    <source>
        <dbReference type="ARBA" id="ARBA00023326"/>
    </source>
</evidence>
<accession>A0ABU2NAI3</accession>
<keyword evidence="1" id="KW-0677">Repeat</keyword>
<keyword evidence="5" id="KW-1133">Transmembrane helix</keyword>
<feature type="transmembrane region" description="Helical" evidence="5">
    <location>
        <begin position="31"/>
        <end position="58"/>
    </location>
</feature>
<evidence type="ECO:0000256" key="4">
    <source>
        <dbReference type="SAM" id="MobiDB-lite"/>
    </source>
</evidence>
<sequence length="671" mass="67690">MKIPSRTGVTAGVTTGSPPDERSRGRRRRAVVAGLVASGLVGTSLIMPGIAAAAVPAFPDNVVVFPDRDFVTLEGYQDHVGQTATVEVWRGTQIVGSAQGVVEAGDVAFEINHPGGVCWGAGTNLKVTPDIKPGDRVSIRFGTAANAAADDSTTVADAFVNAKSSLDEATRTLTVTGHFNPTLDPTRVEQRIVNPDLTGTDVARRDVRAVPGGLVAAPKGGYSSDLVITGDTFKATYVFNTIETARIAATGGGERFMSWQEEDAEANRQGLTIAEYGELGGPGMGGCPAGPTDVAAPAGTAQVIRSGASAQVSWTPQTAVPDASPVSGYSVLAIDTSVTPAAQAGVRTDAAGKQATINGLVEGKNYTFEVRSLAADGSSSKPFTIGTAGTGGTQTPGAEAGITLAPGAGATDLTAVATGLVTATPNSTGGQIWYTDGPVDVVTGDALAETAKLYTAPVAVTAPVRLSFAYFNPDGNVAQASGYYKPGTSQPAPVAPTGLASSAIGSDRVTLTWAAVTGATGYQVEATPALAVPIAATTAATQVVTGLAPNTAYTFTVKAKNAEGTLGPASNSVPVTTTATTDRVTIGTARWKAGDFRVSGTGSVNGNTVQIYRANPDGTIGTQTIGTPTTITANAFDIRLRNGAAPATNPGRIFLKSSGGGVTGPFTVTNG</sequence>
<evidence type="ECO:0000313" key="7">
    <source>
        <dbReference type="EMBL" id="MDT0350951.1"/>
    </source>
</evidence>
<feature type="region of interest" description="Disordered" evidence="4">
    <location>
        <begin position="1"/>
        <end position="27"/>
    </location>
</feature>
<evidence type="ECO:0000256" key="5">
    <source>
        <dbReference type="SAM" id="Phobius"/>
    </source>
</evidence>
<reference evidence="8" key="1">
    <citation type="submission" date="2023-07" db="EMBL/GenBank/DDBJ databases">
        <title>30 novel species of actinomycetes from the DSMZ collection.</title>
        <authorList>
            <person name="Nouioui I."/>
        </authorList>
    </citation>
    <scope>NUCLEOTIDE SEQUENCE [LARGE SCALE GENOMIC DNA]</scope>
    <source>
        <strain evidence="8">DSM 45834</strain>
    </source>
</reference>